<dbReference type="Gene3D" id="3.40.50.10330">
    <property type="entry name" value="Probable inorganic polyphosphate/atp-NAD kinase, domain 1"/>
    <property type="match status" value="1"/>
</dbReference>
<dbReference type="PANTHER" id="PTHR12358">
    <property type="entry name" value="SPHINGOSINE KINASE"/>
    <property type="match status" value="1"/>
</dbReference>
<dbReference type="Pfam" id="PF00781">
    <property type="entry name" value="DAGK_cat"/>
    <property type="match status" value="1"/>
</dbReference>
<evidence type="ECO:0000256" key="7">
    <source>
        <dbReference type="ARBA" id="ARBA00023209"/>
    </source>
</evidence>
<comment type="similarity">
    <text evidence="2">Belongs to the diacylglycerol/lipid kinase family.</text>
</comment>
<keyword evidence="8" id="KW-1208">Phospholipid metabolism</keyword>
<dbReference type="Gene3D" id="2.60.200.40">
    <property type="match status" value="1"/>
</dbReference>
<dbReference type="InterPro" id="IPR016064">
    <property type="entry name" value="NAD/diacylglycerol_kinase_sf"/>
</dbReference>
<dbReference type="GO" id="GO:0016301">
    <property type="term" value="F:kinase activity"/>
    <property type="evidence" value="ECO:0007669"/>
    <property type="project" value="UniProtKB-KW"/>
</dbReference>
<dbReference type="InterPro" id="IPR045540">
    <property type="entry name" value="YegS/DAGK_C"/>
</dbReference>
<evidence type="ECO:0000313" key="10">
    <source>
        <dbReference type="EMBL" id="MBC9825036.1"/>
    </source>
</evidence>
<evidence type="ECO:0000256" key="5">
    <source>
        <dbReference type="ARBA" id="ARBA00022777"/>
    </source>
</evidence>
<comment type="caution">
    <text evidence="10">The sequence shown here is derived from an EMBL/GenBank/DDBJ whole genome shotgun (WGS) entry which is preliminary data.</text>
</comment>
<keyword evidence="7" id="KW-0443">Lipid metabolism</keyword>
<keyword evidence="5 10" id="KW-0418">Kinase</keyword>
<accession>A0ABR7TCT5</accession>
<dbReference type="InterPro" id="IPR001206">
    <property type="entry name" value="Diacylglycerol_kinase_cat_dom"/>
</dbReference>
<comment type="cofactor">
    <cofactor evidence="1">
        <name>Mg(2+)</name>
        <dbReference type="ChEBI" id="CHEBI:18420"/>
    </cofactor>
</comment>
<dbReference type="SUPFAM" id="SSF111331">
    <property type="entry name" value="NAD kinase/diacylglycerol kinase-like"/>
    <property type="match status" value="1"/>
</dbReference>
<evidence type="ECO:0000256" key="2">
    <source>
        <dbReference type="ARBA" id="ARBA00005983"/>
    </source>
</evidence>
<dbReference type="EMBL" id="WNJQ01000003">
    <property type="protein sequence ID" value="MBC9825036.1"/>
    <property type="molecule type" value="Genomic_DNA"/>
</dbReference>
<sequence length="316" mass="35030">MSTIEHYHLVINECSGSGRGKKISQQVIQTLTNKRLSIELYKSVYPGHTIKLVHSLAQKITQNPALSQLIIIIGGDGTLHEAFLGLGEEFAHLPLGYIPSGSGNDFARGNGIPKNPVKALEQILAADQPKKIDVLQYLDHHQNSTGYAVNNVGIGFDAAIVKKANHSPSKPFLNKIGLNSLVYLACFIQVFFKQASFPLTIIIDGKKKQFEDAFLVIVNNHPYFGGGIPVSPKASQVDGKLDLIILPKLPFLKILYLFSLMITGEKHLNHKDVYYSQSKTLSLKTTRTIDSNADGEELTYQSIDFTLHTSSRYFWH</sequence>
<gene>
    <name evidence="10" type="ORF">GLO26_04220</name>
</gene>
<reference evidence="10 11" key="1">
    <citation type="journal article" date="2020" name="Microorganisms">
        <title>New Insight into Antimicrobial Compounds from Food and Marine-Sourced Carnobacterium Species through Phenotype and Genome Analyses.</title>
        <authorList>
            <person name="Begrem S."/>
            <person name="Ivaniuk F."/>
            <person name="Gigout-Chevalier F."/>
            <person name="Kolypczuk L."/>
            <person name="Bonnetot S."/>
            <person name="Leroi F."/>
            <person name="Grovel O."/>
            <person name="Delbarre-Ladrat C."/>
            <person name="Passerini D."/>
        </authorList>
    </citation>
    <scope>NUCLEOTIDE SEQUENCE [LARGE SCALE GENOMIC DNA]</scope>
    <source>
        <strain evidence="10 11">MIP2551</strain>
    </source>
</reference>
<dbReference type="PROSITE" id="PS50146">
    <property type="entry name" value="DAGK"/>
    <property type="match status" value="1"/>
</dbReference>
<proteinExistence type="inferred from homology"/>
<keyword evidence="7" id="KW-0594">Phospholipid biosynthesis</keyword>
<dbReference type="Proteomes" id="UP000638836">
    <property type="component" value="Unassembled WGS sequence"/>
</dbReference>
<evidence type="ECO:0000256" key="4">
    <source>
        <dbReference type="ARBA" id="ARBA00022741"/>
    </source>
</evidence>
<dbReference type="InterPro" id="IPR050187">
    <property type="entry name" value="Lipid_Phosphate_FormReg"/>
</dbReference>
<dbReference type="SMART" id="SM00046">
    <property type="entry name" value="DAGKc"/>
    <property type="match status" value="1"/>
</dbReference>
<dbReference type="PANTHER" id="PTHR12358:SF54">
    <property type="entry name" value="SPHINGOSINE KINASE RELATED PROTEIN"/>
    <property type="match status" value="1"/>
</dbReference>
<keyword evidence="4" id="KW-0547">Nucleotide-binding</keyword>
<evidence type="ECO:0000256" key="8">
    <source>
        <dbReference type="ARBA" id="ARBA00023264"/>
    </source>
</evidence>
<name>A0ABR7TCT5_9LACT</name>
<keyword evidence="6" id="KW-0067">ATP-binding</keyword>
<feature type="domain" description="DAGKc" evidence="9">
    <location>
        <begin position="2"/>
        <end position="141"/>
    </location>
</feature>
<evidence type="ECO:0000256" key="6">
    <source>
        <dbReference type="ARBA" id="ARBA00022840"/>
    </source>
</evidence>
<evidence type="ECO:0000313" key="11">
    <source>
        <dbReference type="Proteomes" id="UP000638836"/>
    </source>
</evidence>
<dbReference type="RefSeq" id="WP_023177489.1">
    <property type="nucleotide sequence ID" value="NZ_WNJQ01000003.1"/>
</dbReference>
<evidence type="ECO:0000256" key="3">
    <source>
        <dbReference type="ARBA" id="ARBA00022679"/>
    </source>
</evidence>
<dbReference type="InterPro" id="IPR017438">
    <property type="entry name" value="ATP-NAD_kinase_N"/>
</dbReference>
<organism evidence="10 11">
    <name type="scientific">Carnobacterium inhibens</name>
    <dbReference type="NCBI Taxonomy" id="147709"/>
    <lineage>
        <taxon>Bacteria</taxon>
        <taxon>Bacillati</taxon>
        <taxon>Bacillota</taxon>
        <taxon>Bacilli</taxon>
        <taxon>Lactobacillales</taxon>
        <taxon>Carnobacteriaceae</taxon>
        <taxon>Carnobacterium</taxon>
    </lineage>
</organism>
<dbReference type="NCBIfam" id="TIGR00147">
    <property type="entry name" value="YegS/Rv2252/BmrU family lipid kinase"/>
    <property type="match status" value="1"/>
</dbReference>
<keyword evidence="3" id="KW-0808">Transferase</keyword>
<evidence type="ECO:0000256" key="1">
    <source>
        <dbReference type="ARBA" id="ARBA00001946"/>
    </source>
</evidence>
<keyword evidence="7" id="KW-0444">Lipid biosynthesis</keyword>
<protein>
    <submittedName>
        <fullName evidence="10">YegS/Rv2252/BmrU family lipid kinase</fullName>
    </submittedName>
</protein>
<evidence type="ECO:0000259" key="9">
    <source>
        <dbReference type="PROSITE" id="PS50146"/>
    </source>
</evidence>
<dbReference type="Pfam" id="PF19279">
    <property type="entry name" value="YegS_C"/>
    <property type="match status" value="1"/>
</dbReference>
<keyword evidence="11" id="KW-1185">Reference proteome</keyword>
<dbReference type="InterPro" id="IPR005218">
    <property type="entry name" value="Diacylglycerol/lipid_kinase"/>
</dbReference>